<dbReference type="InterPro" id="IPR006603">
    <property type="entry name" value="PQ-loop_rpt"/>
</dbReference>
<dbReference type="GO" id="GO:0016020">
    <property type="term" value="C:membrane"/>
    <property type="evidence" value="ECO:0007669"/>
    <property type="project" value="UniProtKB-SubCell"/>
</dbReference>
<dbReference type="Pfam" id="PF04193">
    <property type="entry name" value="PQ-loop"/>
    <property type="match status" value="2"/>
</dbReference>
<dbReference type="InterPro" id="IPR051415">
    <property type="entry name" value="LAAT-1"/>
</dbReference>
<protein>
    <recommendedName>
        <fullName evidence="8">PQ-loop-domain-containing protein</fullName>
    </recommendedName>
</protein>
<reference evidence="6 7" key="1">
    <citation type="journal article" date="2018" name="Mol. Biol. Evol.">
        <title>Broad Genomic Sampling Reveals a Smut Pathogenic Ancestry of the Fungal Clade Ustilaginomycotina.</title>
        <authorList>
            <person name="Kijpornyongpan T."/>
            <person name="Mondo S.J."/>
            <person name="Barry K."/>
            <person name="Sandor L."/>
            <person name="Lee J."/>
            <person name="Lipzen A."/>
            <person name="Pangilinan J."/>
            <person name="LaButti K."/>
            <person name="Hainaut M."/>
            <person name="Henrissat B."/>
            <person name="Grigoriev I.V."/>
            <person name="Spatafora J.W."/>
            <person name="Aime M.C."/>
        </authorList>
    </citation>
    <scope>NUCLEOTIDE SEQUENCE [LARGE SCALE GENOMIC DNA]</scope>
    <source>
        <strain evidence="6 7">MCA 4198</strain>
    </source>
</reference>
<comment type="subcellular location">
    <subcellularLocation>
        <location evidence="1">Membrane</location>
        <topology evidence="1">Multi-pass membrane protein</topology>
    </subcellularLocation>
</comment>
<evidence type="ECO:0008006" key="8">
    <source>
        <dbReference type="Google" id="ProtNLM"/>
    </source>
</evidence>
<accession>A0A316YQ51</accession>
<proteinExistence type="predicted"/>
<evidence type="ECO:0000256" key="5">
    <source>
        <dbReference type="SAM" id="Phobius"/>
    </source>
</evidence>
<feature type="transmembrane region" description="Helical" evidence="5">
    <location>
        <begin position="105"/>
        <end position="128"/>
    </location>
</feature>
<evidence type="ECO:0000313" key="7">
    <source>
        <dbReference type="Proteomes" id="UP000245768"/>
    </source>
</evidence>
<dbReference type="SMART" id="SM00679">
    <property type="entry name" value="CTNS"/>
    <property type="match status" value="2"/>
</dbReference>
<evidence type="ECO:0000256" key="3">
    <source>
        <dbReference type="ARBA" id="ARBA00022989"/>
    </source>
</evidence>
<dbReference type="PANTHER" id="PTHR16201:SF37">
    <property type="entry name" value="PQ-LOOP REPEAT-CONTAINING PROTEIN"/>
    <property type="match status" value="1"/>
</dbReference>
<dbReference type="InParanoid" id="A0A316YQ51"/>
<dbReference type="PANTHER" id="PTHR16201">
    <property type="entry name" value="SEVEN TRANSMEMBRANE PROTEIN 1-RELATED"/>
    <property type="match status" value="1"/>
</dbReference>
<gene>
    <name evidence="6" type="ORF">FA10DRAFT_66763</name>
</gene>
<dbReference type="GeneID" id="37047551"/>
<name>A0A316YQ51_9BASI</name>
<dbReference type="FunCoup" id="A0A316YQ51">
    <property type="interactions" value="3"/>
</dbReference>
<dbReference type="EMBL" id="KZ819635">
    <property type="protein sequence ID" value="PWN91419.1"/>
    <property type="molecule type" value="Genomic_DNA"/>
</dbReference>
<keyword evidence="7" id="KW-1185">Reference proteome</keyword>
<dbReference type="Gene3D" id="1.20.1280.290">
    <property type="match status" value="1"/>
</dbReference>
<dbReference type="Proteomes" id="UP000245768">
    <property type="component" value="Unassembled WGS sequence"/>
</dbReference>
<feature type="transmembrane region" description="Helical" evidence="5">
    <location>
        <begin position="73"/>
        <end position="93"/>
    </location>
</feature>
<evidence type="ECO:0000256" key="1">
    <source>
        <dbReference type="ARBA" id="ARBA00004141"/>
    </source>
</evidence>
<keyword evidence="4 5" id="KW-0472">Membrane</keyword>
<dbReference type="AlphaFoldDB" id="A0A316YQ51"/>
<sequence length="199" mass="21573">MDGRDGSGGNRVAVNVLGTMGAVFWSIQLLPQLYINWRKKDTTGLQPSMMLLWAFAGLPLGVHNILADENVALQVQAQILTLLSLLTWSQVMFYGHKWSLSKSTIVVLLIALAFGAVEAAIVCGIKYGTKEQVPKWTLDLFASLAAAGLGMGVLRHYYDIYTHRSVRGISFFFVGLDAAGDLTSLISVGESSLPSISRP</sequence>
<dbReference type="OrthoDB" id="407617at2759"/>
<evidence type="ECO:0000256" key="4">
    <source>
        <dbReference type="ARBA" id="ARBA00023136"/>
    </source>
</evidence>
<feature type="transmembrane region" description="Helical" evidence="5">
    <location>
        <begin position="12"/>
        <end position="30"/>
    </location>
</feature>
<evidence type="ECO:0000256" key="2">
    <source>
        <dbReference type="ARBA" id="ARBA00022692"/>
    </source>
</evidence>
<dbReference type="RefSeq" id="XP_025378617.1">
    <property type="nucleotide sequence ID" value="XM_025525635.1"/>
</dbReference>
<feature type="transmembrane region" description="Helical" evidence="5">
    <location>
        <begin position="50"/>
        <end position="67"/>
    </location>
</feature>
<evidence type="ECO:0000313" key="6">
    <source>
        <dbReference type="EMBL" id="PWN91419.1"/>
    </source>
</evidence>
<keyword evidence="3 5" id="KW-1133">Transmembrane helix</keyword>
<organism evidence="6 7">
    <name type="scientific">Acaromyces ingoldii</name>
    <dbReference type="NCBI Taxonomy" id="215250"/>
    <lineage>
        <taxon>Eukaryota</taxon>
        <taxon>Fungi</taxon>
        <taxon>Dikarya</taxon>
        <taxon>Basidiomycota</taxon>
        <taxon>Ustilaginomycotina</taxon>
        <taxon>Exobasidiomycetes</taxon>
        <taxon>Exobasidiales</taxon>
        <taxon>Cryptobasidiaceae</taxon>
        <taxon>Acaromyces</taxon>
    </lineage>
</organism>
<keyword evidence="2 5" id="KW-0812">Transmembrane</keyword>